<reference evidence="2 3" key="1">
    <citation type="journal article" date="2014" name="PLoS Genet.">
        <title>Phylogenetically driven sequencing of extremely halophilic archaea reveals strategies for static and dynamic osmo-response.</title>
        <authorList>
            <person name="Becker E.A."/>
            <person name="Seitzer P.M."/>
            <person name="Tritt A."/>
            <person name="Larsen D."/>
            <person name="Krusor M."/>
            <person name="Yao A.I."/>
            <person name="Wu D."/>
            <person name="Madern D."/>
            <person name="Eisen J.A."/>
            <person name="Darling A.E."/>
            <person name="Facciotti M.T."/>
        </authorList>
    </citation>
    <scope>NUCLEOTIDE SEQUENCE [LARGE SCALE GENOMIC DNA]</scope>
    <source>
        <strain evidence="2 3">DSM 10524</strain>
    </source>
</reference>
<protein>
    <submittedName>
        <fullName evidence="2">N-acetyltransferase GCN5</fullName>
    </submittedName>
</protein>
<dbReference type="GO" id="GO:0016747">
    <property type="term" value="F:acyltransferase activity, transferring groups other than amino-acyl groups"/>
    <property type="evidence" value="ECO:0007669"/>
    <property type="project" value="InterPro"/>
</dbReference>
<keyword evidence="3" id="KW-1185">Reference proteome</keyword>
<comment type="caution">
    <text evidence="2">The sequence shown here is derived from an EMBL/GenBank/DDBJ whole genome shotgun (WGS) entry which is preliminary data.</text>
</comment>
<organism evidence="2 3">
    <name type="scientific">Natronococcus amylolyticus DSM 10524</name>
    <dbReference type="NCBI Taxonomy" id="1227497"/>
    <lineage>
        <taxon>Archaea</taxon>
        <taxon>Methanobacteriati</taxon>
        <taxon>Methanobacteriota</taxon>
        <taxon>Stenosarchaea group</taxon>
        <taxon>Halobacteria</taxon>
        <taxon>Halobacteriales</taxon>
        <taxon>Natrialbaceae</taxon>
        <taxon>Natronococcus</taxon>
    </lineage>
</organism>
<evidence type="ECO:0000313" key="2">
    <source>
        <dbReference type="EMBL" id="ELY59786.1"/>
    </source>
</evidence>
<dbReference type="CDD" id="cd04301">
    <property type="entry name" value="NAT_SF"/>
    <property type="match status" value="1"/>
</dbReference>
<dbReference type="InterPro" id="IPR016181">
    <property type="entry name" value="Acyl_CoA_acyltransferase"/>
</dbReference>
<dbReference type="Pfam" id="PF13302">
    <property type="entry name" value="Acetyltransf_3"/>
    <property type="match status" value="1"/>
</dbReference>
<dbReference type="RefSeq" id="WP_005554360.1">
    <property type="nucleotide sequence ID" value="NZ_AOIB01000014.1"/>
</dbReference>
<dbReference type="InterPro" id="IPR000182">
    <property type="entry name" value="GNAT_dom"/>
</dbReference>
<evidence type="ECO:0000259" key="1">
    <source>
        <dbReference type="PROSITE" id="PS51186"/>
    </source>
</evidence>
<dbReference type="SUPFAM" id="SSF55729">
    <property type="entry name" value="Acyl-CoA N-acyltransferases (Nat)"/>
    <property type="match status" value="1"/>
</dbReference>
<evidence type="ECO:0000313" key="3">
    <source>
        <dbReference type="Proteomes" id="UP000011688"/>
    </source>
</evidence>
<dbReference type="PROSITE" id="PS51186">
    <property type="entry name" value="GNAT"/>
    <property type="match status" value="1"/>
</dbReference>
<dbReference type="OrthoDB" id="120213at2157"/>
<accession>L9XEB0</accession>
<keyword evidence="2" id="KW-0808">Transferase</keyword>
<dbReference type="eggNOG" id="arCOG00842">
    <property type="taxonomic scope" value="Archaea"/>
</dbReference>
<dbReference type="STRING" id="1227497.C491_05441"/>
<dbReference type="EMBL" id="AOIB01000014">
    <property type="protein sequence ID" value="ELY59786.1"/>
    <property type="molecule type" value="Genomic_DNA"/>
</dbReference>
<dbReference type="AlphaFoldDB" id="L9XEB0"/>
<dbReference type="PANTHER" id="PTHR43415:SF3">
    <property type="entry name" value="GNAT-FAMILY ACETYLTRANSFERASE"/>
    <property type="match status" value="1"/>
</dbReference>
<gene>
    <name evidence="2" type="ORF">C491_05441</name>
</gene>
<proteinExistence type="predicted"/>
<dbReference type="Proteomes" id="UP000011688">
    <property type="component" value="Unassembled WGS sequence"/>
</dbReference>
<feature type="domain" description="N-acetyltransferase" evidence="1">
    <location>
        <begin position="12"/>
        <end position="168"/>
    </location>
</feature>
<name>L9XEB0_9EURY</name>
<dbReference type="Gene3D" id="3.40.630.30">
    <property type="match status" value="1"/>
</dbReference>
<dbReference type="PANTHER" id="PTHR43415">
    <property type="entry name" value="SPERMIDINE N(1)-ACETYLTRANSFERASE"/>
    <property type="match status" value="1"/>
</dbReference>
<sequence length="177" mass="19581">MPGPAFLTGETVALRTIEEEDLEFLQTQVNDPAIWRPIGNSMPLNAEQEREFFEEAVCANDSIHLLIAVDSTPVGTVGLDAIDWRAGSGEVGYWIAPDHHGRGYGTEATELVLEHGFDQLGLHRLSARVFAFNDGSKRLLESVGFSEEGVHRDAAFVDGEYHDVHRYGLLEEEWASA</sequence>